<dbReference type="GO" id="GO:0005737">
    <property type="term" value="C:cytoplasm"/>
    <property type="evidence" value="ECO:0007669"/>
    <property type="project" value="UniProtKB-SubCell"/>
</dbReference>
<evidence type="ECO:0000256" key="2">
    <source>
        <dbReference type="ARBA" id="ARBA00005156"/>
    </source>
</evidence>
<protein>
    <recommendedName>
        <fullName evidence="4 10">2-(3-amino-3-carboxypropyl)histidine synthase subunit 2</fullName>
    </recommendedName>
</protein>
<feature type="region of interest" description="Disordered" evidence="11">
    <location>
        <begin position="473"/>
        <end position="500"/>
    </location>
</feature>
<comment type="subcellular location">
    <subcellularLocation>
        <location evidence="10">Cytoplasm</location>
    </subcellularLocation>
</comment>
<keyword evidence="10" id="KW-0963">Cytoplasm</keyword>
<comment type="function">
    <text evidence="10">Required for the first step of diphthamide biosynthesis, a post-translational modification of histidine which occurs in elongation factor 2. DPH1 and DPH2 transfer a 3-amino-3-carboxypropyl (ACP) group from S-adenosyl-L-methionine (SAM) to a histidine residue, the reaction is assisted by a reduction system comprising DPH3 and a NADH-dependent reductase. Facilitates the reduction of the catalytic iron-sulfur cluster found in the DPH1 subunit.</text>
</comment>
<evidence type="ECO:0000256" key="4">
    <source>
        <dbReference type="ARBA" id="ARBA00021914"/>
    </source>
</evidence>
<dbReference type="Gene3D" id="3.40.50.11860">
    <property type="entry name" value="Diphthamide synthesis DPH1/DPH2 domain 3"/>
    <property type="match status" value="1"/>
</dbReference>
<comment type="similarity">
    <text evidence="3 10">Belongs to the DPH1/DPH2 family. DPH2 subfamily.</text>
</comment>
<proteinExistence type="inferred from homology"/>
<evidence type="ECO:0000313" key="12">
    <source>
        <dbReference type="EMBL" id="KAF8480370.1"/>
    </source>
</evidence>
<name>A0A9P5MWI6_9AGAM</name>
<dbReference type="InterPro" id="IPR042263">
    <property type="entry name" value="DPH1/DPH2_1"/>
</dbReference>
<comment type="function">
    <text evidence="9">Required for the first step of diphthamide biosynthesis, a post-translational modification of histidine which occurs in elongation factor 2. DPH1 and DPH2 transfer a 3-amino-3-carboxypropyl (ACP) group from S-adenosyl-L-methionine (SAM) to a histidine residue, the reaction is assisted by a reduction system comprising DPH3 and a NADH-dependent reductase, predominantly CBR1. Facilitates the reduction of the catalytic iron-sulfur cluster found in the DPH1 subunit.</text>
</comment>
<evidence type="ECO:0000256" key="1">
    <source>
        <dbReference type="ARBA" id="ARBA00001966"/>
    </source>
</evidence>
<dbReference type="GO" id="GO:0017183">
    <property type="term" value="P:protein histidyl modification to diphthamide"/>
    <property type="evidence" value="ECO:0007669"/>
    <property type="project" value="InterPro"/>
</dbReference>
<keyword evidence="7 10" id="KW-0411">Iron-sulfur</keyword>
<dbReference type="SFLD" id="SFLDF00408">
    <property type="entry name" value="Diphthamide_biosynthesis_famil"/>
    <property type="match status" value="1"/>
</dbReference>
<reference evidence="12" key="1">
    <citation type="submission" date="2019-10" db="EMBL/GenBank/DDBJ databases">
        <authorList>
            <consortium name="DOE Joint Genome Institute"/>
            <person name="Kuo A."/>
            <person name="Miyauchi S."/>
            <person name="Kiss E."/>
            <person name="Drula E."/>
            <person name="Kohler A."/>
            <person name="Sanchez-Garcia M."/>
            <person name="Andreopoulos B."/>
            <person name="Barry K.W."/>
            <person name="Bonito G."/>
            <person name="Buee M."/>
            <person name="Carver A."/>
            <person name="Chen C."/>
            <person name="Cichocki N."/>
            <person name="Clum A."/>
            <person name="Culley D."/>
            <person name="Crous P.W."/>
            <person name="Fauchery L."/>
            <person name="Girlanda M."/>
            <person name="Hayes R."/>
            <person name="Keri Z."/>
            <person name="LaButti K."/>
            <person name="Lipzen A."/>
            <person name="Lombard V."/>
            <person name="Magnuson J."/>
            <person name="Maillard F."/>
            <person name="Morin E."/>
            <person name="Murat C."/>
            <person name="Nolan M."/>
            <person name="Ohm R."/>
            <person name="Pangilinan J."/>
            <person name="Pereira M."/>
            <person name="Perotto S."/>
            <person name="Peter M."/>
            <person name="Riley R."/>
            <person name="Sitrit Y."/>
            <person name="Stielow B."/>
            <person name="Szollosi G."/>
            <person name="Zifcakova L."/>
            <person name="Stursova M."/>
            <person name="Spatafora J.W."/>
            <person name="Tedersoo L."/>
            <person name="Vaario L.-M."/>
            <person name="Yamada A."/>
            <person name="Yan M."/>
            <person name="Wang P."/>
            <person name="Xu J."/>
            <person name="Bruns T."/>
            <person name="Baldrian P."/>
            <person name="Vilgalys R."/>
            <person name="Henrissat B."/>
            <person name="Grigoriev I.V."/>
            <person name="Hibbett D."/>
            <person name="Nagy L.G."/>
            <person name="Martin F.M."/>
        </authorList>
    </citation>
    <scope>NUCLEOTIDE SEQUENCE</scope>
    <source>
        <strain evidence="12">Prilba</strain>
    </source>
</reference>
<dbReference type="EMBL" id="WHVB01000008">
    <property type="protein sequence ID" value="KAF8480370.1"/>
    <property type="molecule type" value="Genomic_DNA"/>
</dbReference>
<comment type="pathway">
    <text evidence="2 10">Protein modification; peptidyl-diphthamide biosynthesis.</text>
</comment>
<dbReference type="InterPro" id="IPR042265">
    <property type="entry name" value="DPH1/DPH2_3"/>
</dbReference>
<dbReference type="GO" id="GO:0051536">
    <property type="term" value="F:iron-sulfur cluster binding"/>
    <property type="evidence" value="ECO:0007669"/>
    <property type="project" value="UniProtKB-KW"/>
</dbReference>
<dbReference type="Proteomes" id="UP000759537">
    <property type="component" value="Unassembled WGS sequence"/>
</dbReference>
<dbReference type="PANTHER" id="PTHR10762">
    <property type="entry name" value="DIPHTHAMIDE BIOSYNTHESIS PROTEIN"/>
    <property type="match status" value="1"/>
</dbReference>
<comment type="cofactor">
    <cofactor evidence="1">
        <name>[4Fe-4S] cluster</name>
        <dbReference type="ChEBI" id="CHEBI:49883"/>
    </cofactor>
</comment>
<dbReference type="OrthoDB" id="449241at2759"/>
<evidence type="ECO:0000256" key="8">
    <source>
        <dbReference type="ARBA" id="ARBA00034128"/>
    </source>
</evidence>
<evidence type="ECO:0000256" key="7">
    <source>
        <dbReference type="ARBA" id="ARBA00023014"/>
    </source>
</evidence>
<dbReference type="SFLD" id="SFLDG01121">
    <property type="entry name" value="Diphthamide_biosynthesis"/>
    <property type="match status" value="1"/>
</dbReference>
<keyword evidence="6 10" id="KW-0408">Iron</keyword>
<dbReference type="InterPro" id="IPR016435">
    <property type="entry name" value="DPH1/DPH2"/>
</dbReference>
<feature type="region of interest" description="Disordered" evidence="11">
    <location>
        <begin position="391"/>
        <end position="413"/>
    </location>
</feature>
<evidence type="ECO:0000256" key="5">
    <source>
        <dbReference type="ARBA" id="ARBA00022723"/>
    </source>
</evidence>
<gene>
    <name evidence="12" type="ORF">DFH94DRAFT_630826</name>
</gene>
<dbReference type="InterPro" id="IPR010014">
    <property type="entry name" value="DHP2"/>
</dbReference>
<dbReference type="GO" id="GO:0090560">
    <property type="term" value="F:2-(3-amino-3-carboxypropyl)histidine synthase activity"/>
    <property type="evidence" value="ECO:0007669"/>
    <property type="project" value="InterPro"/>
</dbReference>
<evidence type="ECO:0000256" key="9">
    <source>
        <dbReference type="ARBA" id="ARBA00054092"/>
    </source>
</evidence>
<comment type="caution">
    <text evidence="12">The sequence shown here is derived from an EMBL/GenBank/DDBJ whole genome shotgun (WGS) entry which is preliminary data.</text>
</comment>
<evidence type="ECO:0000313" key="13">
    <source>
        <dbReference type="Proteomes" id="UP000759537"/>
    </source>
</evidence>
<evidence type="ECO:0000256" key="3">
    <source>
        <dbReference type="ARBA" id="ARBA00006179"/>
    </source>
</evidence>
<evidence type="ECO:0000256" key="6">
    <source>
        <dbReference type="ARBA" id="ARBA00023004"/>
    </source>
</evidence>
<evidence type="ECO:0000256" key="11">
    <source>
        <dbReference type="SAM" id="MobiDB-lite"/>
    </source>
</evidence>
<dbReference type="PANTHER" id="PTHR10762:SF2">
    <property type="entry name" value="2-(3-AMINO-3-CARBOXYPROPYL)HISTIDINE SYNTHASE SUBUNIT 2"/>
    <property type="match status" value="1"/>
</dbReference>
<reference evidence="12" key="2">
    <citation type="journal article" date="2020" name="Nat. Commun.">
        <title>Large-scale genome sequencing of mycorrhizal fungi provides insights into the early evolution of symbiotic traits.</title>
        <authorList>
            <person name="Miyauchi S."/>
            <person name="Kiss E."/>
            <person name="Kuo A."/>
            <person name="Drula E."/>
            <person name="Kohler A."/>
            <person name="Sanchez-Garcia M."/>
            <person name="Morin E."/>
            <person name="Andreopoulos B."/>
            <person name="Barry K.W."/>
            <person name="Bonito G."/>
            <person name="Buee M."/>
            <person name="Carver A."/>
            <person name="Chen C."/>
            <person name="Cichocki N."/>
            <person name="Clum A."/>
            <person name="Culley D."/>
            <person name="Crous P.W."/>
            <person name="Fauchery L."/>
            <person name="Girlanda M."/>
            <person name="Hayes R.D."/>
            <person name="Keri Z."/>
            <person name="LaButti K."/>
            <person name="Lipzen A."/>
            <person name="Lombard V."/>
            <person name="Magnuson J."/>
            <person name="Maillard F."/>
            <person name="Murat C."/>
            <person name="Nolan M."/>
            <person name="Ohm R.A."/>
            <person name="Pangilinan J."/>
            <person name="Pereira M.F."/>
            <person name="Perotto S."/>
            <person name="Peter M."/>
            <person name="Pfister S."/>
            <person name="Riley R."/>
            <person name="Sitrit Y."/>
            <person name="Stielow J.B."/>
            <person name="Szollosi G."/>
            <person name="Zifcakova L."/>
            <person name="Stursova M."/>
            <person name="Spatafora J.W."/>
            <person name="Tedersoo L."/>
            <person name="Vaario L.M."/>
            <person name="Yamada A."/>
            <person name="Yan M."/>
            <person name="Wang P."/>
            <person name="Xu J."/>
            <person name="Bruns T."/>
            <person name="Baldrian P."/>
            <person name="Vilgalys R."/>
            <person name="Dunand C."/>
            <person name="Henrissat B."/>
            <person name="Grigoriev I.V."/>
            <person name="Hibbett D."/>
            <person name="Nagy L.G."/>
            <person name="Martin F.M."/>
        </authorList>
    </citation>
    <scope>NUCLEOTIDE SEQUENCE</scope>
    <source>
        <strain evidence="12">Prilba</strain>
    </source>
</reference>
<sequence length="500" mass="55133">MTESAFSSSAQEVIQRPLVIENDETRTHLSTEQFNDYYELGWTANEIISKNYTRIALQFPDELLQDSVPIYHNLKRAIGAARELYVLADTSYGSCCVDEVAAQHVDADAVVHYGRACMSKTYRLPVIYVFGKKPIDVADAVQKLFDSYVSSSISAKSVVLRHDVSYTHEAENLVSALRGVFVHRDVSVLFSPIPRSLNPSTTTASQIPVVKSEDHIVDINPRLGSSEDTTPILYVGPSSRGLTNLLLTHPTTPVYGYDPMTRQATIQSADTNKLLMRRYAAVQKARDADIFGILVGTLGVASYLPLIAHLRQVLARAHKKAYTISVGKLNPAKLANFPEIECFVLVACPENSLVDAKDFLRPIVTPFELQLALQPSPTWTGDYVLDFDEVLAHGPPNPPSDKDEEGDPDRPMFSLITGKYRHAKRYGENDRVPASPSSSSAIVLRDQDGTIATLKDSAAGEFLQSRTFRGLETRAGLDPPNVLQQGRTGIARGYDHDNRA</sequence>
<keyword evidence="5 10" id="KW-0479">Metal-binding</keyword>
<accession>A0A9P5MWI6</accession>
<dbReference type="FunFam" id="3.40.50.11840:FF:000002">
    <property type="entry name" value="2-(3-amino-3-carboxypropyl)histidine synthase subunit 2"/>
    <property type="match status" value="1"/>
</dbReference>
<dbReference type="NCBIfam" id="TIGR00272">
    <property type="entry name" value="DPH2"/>
    <property type="match status" value="1"/>
</dbReference>
<dbReference type="Pfam" id="PF01866">
    <property type="entry name" value="Diphthamide_syn"/>
    <property type="match status" value="1"/>
</dbReference>
<dbReference type="SFLD" id="SFLDS00032">
    <property type="entry name" value="Radical_SAM_3-amino-3-carboxyp"/>
    <property type="match status" value="1"/>
</dbReference>
<dbReference type="Gene3D" id="3.40.50.11840">
    <property type="entry name" value="Diphthamide synthesis DPH1/DPH2 domain 1"/>
    <property type="match status" value="1"/>
</dbReference>
<dbReference type="NCBIfam" id="TIGR00322">
    <property type="entry name" value="diphth2_R"/>
    <property type="match status" value="1"/>
</dbReference>
<keyword evidence="13" id="KW-1185">Reference proteome</keyword>
<dbReference type="GO" id="GO:0046872">
    <property type="term" value="F:metal ion binding"/>
    <property type="evidence" value="ECO:0007669"/>
    <property type="project" value="UniProtKB-KW"/>
</dbReference>
<evidence type="ECO:0000256" key="10">
    <source>
        <dbReference type="RuleBase" id="RU364133"/>
    </source>
</evidence>
<dbReference type="AlphaFoldDB" id="A0A9P5MWI6"/>
<comment type="subunit">
    <text evidence="8">Component of the 2-(3-amino-3-carboxypropyl)histidine synthase complex composed of DPH1, DPH2, DPH3 and a NADH-dependent reductase, predominantly CBR1.</text>
</comment>
<dbReference type="FunFam" id="3.40.50.11860:FF:000001">
    <property type="entry name" value="2-(3-amino-3-carboxypropyl)histidine synthase subunit 2"/>
    <property type="match status" value="1"/>
</dbReference>
<organism evidence="12 13">
    <name type="scientific">Russula ochroleuca</name>
    <dbReference type="NCBI Taxonomy" id="152965"/>
    <lineage>
        <taxon>Eukaryota</taxon>
        <taxon>Fungi</taxon>
        <taxon>Dikarya</taxon>
        <taxon>Basidiomycota</taxon>
        <taxon>Agaricomycotina</taxon>
        <taxon>Agaricomycetes</taxon>
        <taxon>Russulales</taxon>
        <taxon>Russulaceae</taxon>
        <taxon>Russula</taxon>
    </lineage>
</organism>